<name>A0AAP8PF75_SERMA</name>
<keyword evidence="1" id="KW-0812">Transmembrane</keyword>
<organism evidence="2 3">
    <name type="scientific">Serratia marcescens</name>
    <dbReference type="NCBI Taxonomy" id="615"/>
    <lineage>
        <taxon>Bacteria</taxon>
        <taxon>Pseudomonadati</taxon>
        <taxon>Pseudomonadota</taxon>
        <taxon>Gammaproteobacteria</taxon>
        <taxon>Enterobacterales</taxon>
        <taxon>Yersiniaceae</taxon>
        <taxon>Serratia</taxon>
    </lineage>
</organism>
<dbReference type="Proteomes" id="UP000030378">
    <property type="component" value="Unassembled WGS sequence"/>
</dbReference>
<sequence>MTTDITAIISGSITALASFIIIVILNDTGSTRGKKRYEEKLRKAIDLGRLKNEDIYVLANRWLVKKDQIAPILHNLLDGYIDDKESNDEKLERVRNLIDWHQVNDPFSDLPDDVRLQLQHLQTLTTGGQDEIIRLSKSLRDLYVSNQQQQERDRRLAWSGFAIGLLGIALTLWNFIQS</sequence>
<keyword evidence="1" id="KW-0472">Membrane</keyword>
<accession>A0AAP8PF75</accession>
<evidence type="ECO:0000313" key="3">
    <source>
        <dbReference type="Proteomes" id="UP000030378"/>
    </source>
</evidence>
<evidence type="ECO:0000256" key="1">
    <source>
        <dbReference type="SAM" id="Phobius"/>
    </source>
</evidence>
<keyword evidence="1" id="KW-1133">Transmembrane helix</keyword>
<reference evidence="3" key="1">
    <citation type="submission" date="2017-12" db="EMBL/GenBank/DDBJ databases">
        <title>FDA dAtabase for Regulatory Grade micrObial Sequences (FDA-ARGOS): Supporting development and validation of Infectious Disease Dx tests.</title>
        <authorList>
            <person name="Campos J."/>
            <person name="Goldberg B."/>
            <person name="Tallon L."/>
            <person name="Sadzewicz L."/>
            <person name="Sengamalay N."/>
            <person name="Ott S."/>
            <person name="Godinez A."/>
            <person name="Nagaraj S."/>
            <person name="Vavikolanu K."/>
            <person name="Vyas G."/>
            <person name="Nadendla S."/>
            <person name="Aluvathingal J."/>
            <person name="Geyer C."/>
            <person name="Nandy P."/>
            <person name="Hobson J."/>
            <person name="Sichtig H."/>
        </authorList>
    </citation>
    <scope>NUCLEOTIDE SEQUENCE [LARGE SCALE GENOMIC DNA]</scope>
    <source>
        <strain evidence="3">FDAARGOS_79</strain>
    </source>
</reference>
<feature type="transmembrane region" description="Helical" evidence="1">
    <location>
        <begin position="6"/>
        <end position="26"/>
    </location>
</feature>
<feature type="transmembrane region" description="Helical" evidence="1">
    <location>
        <begin position="156"/>
        <end position="176"/>
    </location>
</feature>
<dbReference type="AlphaFoldDB" id="A0AAP8PF75"/>
<proteinExistence type="predicted"/>
<dbReference type="RefSeq" id="WP_102985267.1">
    <property type="nucleotide sequence ID" value="NZ_JTBC02000011.1"/>
</dbReference>
<dbReference type="EMBL" id="JTBC02000011">
    <property type="protein sequence ID" value="PNO64555.1"/>
    <property type="molecule type" value="Genomic_DNA"/>
</dbReference>
<comment type="caution">
    <text evidence="2">The sequence shown here is derived from an EMBL/GenBank/DDBJ whole genome shotgun (WGS) entry which is preliminary data.</text>
</comment>
<evidence type="ECO:0000313" key="2">
    <source>
        <dbReference type="EMBL" id="PNO64555.1"/>
    </source>
</evidence>
<protein>
    <submittedName>
        <fullName evidence="2">Uncharacterized protein</fullName>
    </submittedName>
</protein>
<gene>
    <name evidence="2" type="ORF">MC70_020125</name>
</gene>